<feature type="transmembrane region" description="Helical" evidence="6">
    <location>
        <begin position="108"/>
        <end position="128"/>
    </location>
</feature>
<dbReference type="AlphaFoldDB" id="A0A6J5TNI1"/>
<dbReference type="GO" id="GO:0016020">
    <property type="term" value="C:membrane"/>
    <property type="evidence" value="ECO:0007669"/>
    <property type="project" value="UniProtKB-SubCell"/>
</dbReference>
<keyword evidence="3 6" id="KW-0812">Transmembrane</keyword>
<reference evidence="7 8" key="1">
    <citation type="submission" date="2020-05" db="EMBL/GenBank/DDBJ databases">
        <authorList>
            <person name="Campoy J."/>
            <person name="Schneeberger K."/>
            <person name="Spophaly S."/>
        </authorList>
    </citation>
    <scope>NUCLEOTIDE SEQUENCE [LARGE SCALE GENOMIC DNA]</scope>
    <source>
        <strain evidence="7">PruArmRojPasFocal</strain>
    </source>
</reference>
<keyword evidence="4 6" id="KW-1133">Transmembrane helix</keyword>
<organism evidence="7 8">
    <name type="scientific">Prunus armeniaca</name>
    <name type="common">Apricot</name>
    <name type="synonym">Armeniaca vulgaris</name>
    <dbReference type="NCBI Taxonomy" id="36596"/>
    <lineage>
        <taxon>Eukaryota</taxon>
        <taxon>Viridiplantae</taxon>
        <taxon>Streptophyta</taxon>
        <taxon>Embryophyta</taxon>
        <taxon>Tracheophyta</taxon>
        <taxon>Spermatophyta</taxon>
        <taxon>Magnoliopsida</taxon>
        <taxon>eudicotyledons</taxon>
        <taxon>Gunneridae</taxon>
        <taxon>Pentapetalae</taxon>
        <taxon>rosids</taxon>
        <taxon>fabids</taxon>
        <taxon>Rosales</taxon>
        <taxon>Rosaceae</taxon>
        <taxon>Amygdaloideae</taxon>
        <taxon>Amygdaleae</taxon>
        <taxon>Prunus</taxon>
    </lineage>
</organism>
<dbReference type="GO" id="GO:1990961">
    <property type="term" value="P:xenobiotic detoxification by transmembrane export across the plasma membrane"/>
    <property type="evidence" value="ECO:0007669"/>
    <property type="project" value="InterPro"/>
</dbReference>
<protein>
    <recommendedName>
        <fullName evidence="9">Protein DETOXIFICATION</fullName>
    </recommendedName>
</protein>
<evidence type="ECO:0000313" key="8">
    <source>
        <dbReference type="Proteomes" id="UP000507222"/>
    </source>
</evidence>
<gene>
    <name evidence="7" type="ORF">CURHAP_LOCUS7173</name>
</gene>
<feature type="transmembrane region" description="Helical" evidence="6">
    <location>
        <begin position="178"/>
        <end position="197"/>
    </location>
</feature>
<name>A0A6J5TNI1_PRUAR</name>
<evidence type="ECO:0000256" key="3">
    <source>
        <dbReference type="ARBA" id="ARBA00022692"/>
    </source>
</evidence>
<proteinExistence type="inferred from homology"/>
<feature type="transmembrane region" description="Helical" evidence="6">
    <location>
        <begin position="381"/>
        <end position="404"/>
    </location>
</feature>
<evidence type="ECO:0000256" key="1">
    <source>
        <dbReference type="ARBA" id="ARBA00004141"/>
    </source>
</evidence>
<dbReference type="Proteomes" id="UP000507222">
    <property type="component" value="Unassembled WGS sequence"/>
</dbReference>
<dbReference type="EMBL" id="CAEKDK010000001">
    <property type="protein sequence ID" value="CAB4265124.1"/>
    <property type="molecule type" value="Genomic_DNA"/>
</dbReference>
<comment type="similarity">
    <text evidence="2">Belongs to the multi antimicrobial extrusion (MATE) (TC 2.A.66.1) family.</text>
</comment>
<evidence type="ECO:0000256" key="6">
    <source>
        <dbReference type="SAM" id="Phobius"/>
    </source>
</evidence>
<keyword evidence="5 6" id="KW-0472">Membrane</keyword>
<dbReference type="GO" id="GO:0015297">
    <property type="term" value="F:antiporter activity"/>
    <property type="evidence" value="ECO:0007669"/>
    <property type="project" value="InterPro"/>
</dbReference>
<feature type="transmembrane region" description="Helical" evidence="6">
    <location>
        <begin position="148"/>
        <end position="166"/>
    </location>
</feature>
<dbReference type="Pfam" id="PF01554">
    <property type="entry name" value="MatE"/>
    <property type="match status" value="1"/>
</dbReference>
<evidence type="ECO:0000256" key="4">
    <source>
        <dbReference type="ARBA" id="ARBA00022989"/>
    </source>
</evidence>
<dbReference type="InterPro" id="IPR045069">
    <property type="entry name" value="MATE_euk"/>
</dbReference>
<sequence length="438" mass="48187">MNIWEVCLIAEVDVKVLTWGSFFQEVKRLCYIAGPTIAVILSQNLLRVSSMMMVGHLGELALSSSSLALSLSEVTGFSLFLGMASTLETLCGQAYGAERYQKLGLHTYTAIFSLTLVCLPLSLVWIYMEELLILIGQDPVISREAGKFTIWLLPALFTFATLQPLIRYFQAQSLIIPMLISSVTTLLFHIPICWVLKSGLDHLGGPLAISISYWLNVILLGLYMKFSSACSKTRAPISKELFHGMGEFFHFAIPSARILCLEWWSFELFILLSGLLPNPALETSVLSVCLQTISTLYAIPYGFGAAASNEKDIIDYVVTMAPLVCLPHVLDSFQGVLTGVARGIGWQHIGACINLEAVYLCGIPVAAILAFWVHFRGMGLWIGIQVGSSVQTILLSFVTTSTNWEKQASKARERIFEGKDCVIKAEADELNISLPVVV</sequence>
<dbReference type="InterPro" id="IPR002528">
    <property type="entry name" value="MATE_fam"/>
</dbReference>
<evidence type="ECO:0000256" key="2">
    <source>
        <dbReference type="ARBA" id="ARBA00010199"/>
    </source>
</evidence>
<evidence type="ECO:0000256" key="5">
    <source>
        <dbReference type="ARBA" id="ARBA00023136"/>
    </source>
</evidence>
<dbReference type="PANTHER" id="PTHR11206">
    <property type="entry name" value="MULTIDRUG RESISTANCE PROTEIN"/>
    <property type="match status" value="1"/>
</dbReference>
<evidence type="ECO:0000313" key="7">
    <source>
        <dbReference type="EMBL" id="CAB4265124.1"/>
    </source>
</evidence>
<comment type="subcellular location">
    <subcellularLocation>
        <location evidence="1">Membrane</location>
        <topology evidence="1">Multi-pass membrane protein</topology>
    </subcellularLocation>
</comment>
<accession>A0A6J5TNI1</accession>
<evidence type="ECO:0008006" key="9">
    <source>
        <dbReference type="Google" id="ProtNLM"/>
    </source>
</evidence>
<dbReference type="CDD" id="cd13132">
    <property type="entry name" value="MATE_eukaryotic"/>
    <property type="match status" value="1"/>
</dbReference>
<feature type="transmembrane region" description="Helical" evidence="6">
    <location>
        <begin position="203"/>
        <end position="224"/>
    </location>
</feature>
<feature type="transmembrane region" description="Helical" evidence="6">
    <location>
        <begin position="357"/>
        <end position="375"/>
    </location>
</feature>
<dbReference type="GO" id="GO:0042910">
    <property type="term" value="F:xenobiotic transmembrane transporter activity"/>
    <property type="evidence" value="ECO:0007669"/>
    <property type="project" value="InterPro"/>
</dbReference>